<dbReference type="Pfam" id="PF14099">
    <property type="entry name" value="Polysacc_lyase"/>
    <property type="match status" value="1"/>
</dbReference>
<accession>A0A2T0WW21</accession>
<sequence>MRLKPINNLKLRSKFENFDLRSSVVFFIIIGFTFFNSLGVLAQGVPTNQLGQLLWSANHLNGSSNEWTSDGGGGIYNTGTGRTVVSTEQAKTGNHSLKLSINTTSGDSHGTRIYRWKEIGNNDDLIYTFHLYLPHRIDLDPNNAWFNLVQTKGVKYAAGGPGTGPDQINNPHYVVGLGVRGGAGKGGANFLTLGDLQRFWGGSTNVSWAAKPGMDLPTGRWVKVQLLIMQRRDESGRIILWQDDQLVIDTGLRNTLRPEVDANHFSINAYADKTIPNNSSFYLDDVSINLPGNNSSSSNKVFIESNPNVGGSVRISTQKNESNVSITEPVNDAVFEENSTINIKANLSNANSPISKVEYYYGTNLIGTKTQAPFELNWSPPGNGQYRIRVKGIFENGDSKFSEFVNLIVK</sequence>
<dbReference type="EMBL" id="PVTR01000001">
    <property type="protein sequence ID" value="PRY90885.1"/>
    <property type="molecule type" value="Genomic_DNA"/>
</dbReference>
<keyword evidence="1" id="KW-1133">Transmembrane helix</keyword>
<protein>
    <submittedName>
        <fullName evidence="2">Polysaccharide lyase-like protein</fullName>
    </submittedName>
</protein>
<dbReference type="Gene3D" id="2.60.120.200">
    <property type="match status" value="1"/>
</dbReference>
<feature type="transmembrane region" description="Helical" evidence="1">
    <location>
        <begin position="20"/>
        <end position="42"/>
    </location>
</feature>
<dbReference type="GO" id="GO:0016829">
    <property type="term" value="F:lyase activity"/>
    <property type="evidence" value="ECO:0007669"/>
    <property type="project" value="UniProtKB-KW"/>
</dbReference>
<evidence type="ECO:0000313" key="2">
    <source>
        <dbReference type="EMBL" id="PRY90885.1"/>
    </source>
</evidence>
<dbReference type="InterPro" id="IPR013783">
    <property type="entry name" value="Ig-like_fold"/>
</dbReference>
<evidence type="ECO:0000313" key="3">
    <source>
        <dbReference type="Proteomes" id="UP000238157"/>
    </source>
</evidence>
<keyword evidence="2" id="KW-0456">Lyase</keyword>
<dbReference type="Proteomes" id="UP000238157">
    <property type="component" value="Unassembled WGS sequence"/>
</dbReference>
<organism evidence="2 3">
    <name type="scientific">Mongoliibacter ruber</name>
    <dbReference type="NCBI Taxonomy" id="1750599"/>
    <lineage>
        <taxon>Bacteria</taxon>
        <taxon>Pseudomonadati</taxon>
        <taxon>Bacteroidota</taxon>
        <taxon>Cytophagia</taxon>
        <taxon>Cytophagales</taxon>
        <taxon>Cyclobacteriaceae</taxon>
        <taxon>Mongoliibacter</taxon>
    </lineage>
</organism>
<dbReference type="Pfam" id="PF17957">
    <property type="entry name" value="Big_7"/>
    <property type="match status" value="1"/>
</dbReference>
<comment type="caution">
    <text evidence="2">The sequence shown here is derived from an EMBL/GenBank/DDBJ whole genome shotgun (WGS) entry which is preliminary data.</text>
</comment>
<keyword evidence="1" id="KW-0472">Membrane</keyword>
<evidence type="ECO:0000256" key="1">
    <source>
        <dbReference type="SAM" id="Phobius"/>
    </source>
</evidence>
<gene>
    <name evidence="2" type="ORF">CLW00_101560</name>
</gene>
<reference evidence="2 3" key="1">
    <citation type="submission" date="2018-03" db="EMBL/GenBank/DDBJ databases">
        <title>Genomic Encyclopedia of Archaeal and Bacterial Type Strains, Phase II (KMG-II): from individual species to whole genera.</title>
        <authorList>
            <person name="Goeker M."/>
        </authorList>
    </citation>
    <scope>NUCLEOTIDE SEQUENCE [LARGE SCALE GENOMIC DNA]</scope>
    <source>
        <strain evidence="2 3">DSM 27929</strain>
    </source>
</reference>
<proteinExistence type="predicted"/>
<dbReference type="InterPro" id="IPR025975">
    <property type="entry name" value="Polysacc_lyase"/>
</dbReference>
<dbReference type="Gene3D" id="2.60.40.10">
    <property type="entry name" value="Immunoglobulins"/>
    <property type="match status" value="1"/>
</dbReference>
<keyword evidence="1" id="KW-0812">Transmembrane</keyword>
<dbReference type="AlphaFoldDB" id="A0A2T0WW21"/>
<keyword evidence="3" id="KW-1185">Reference proteome</keyword>
<name>A0A2T0WW21_9BACT</name>